<dbReference type="GO" id="GO:0005634">
    <property type="term" value="C:nucleus"/>
    <property type="evidence" value="ECO:0000318"/>
    <property type="project" value="GO_Central"/>
</dbReference>
<dbReference type="GO" id="GO:0003697">
    <property type="term" value="F:single-stranded DNA binding"/>
    <property type="evidence" value="ECO:0000318"/>
    <property type="project" value="GO_Central"/>
</dbReference>
<dbReference type="GO" id="GO:0000724">
    <property type="term" value="P:double-strand break repair via homologous recombination"/>
    <property type="evidence" value="ECO:0000318"/>
    <property type="project" value="GO_Central"/>
</dbReference>
<keyword evidence="3" id="KW-1185">Reference proteome</keyword>
<feature type="coiled-coil region" evidence="1">
    <location>
        <begin position="218"/>
        <end position="245"/>
    </location>
</feature>
<dbReference type="GO" id="GO:0035861">
    <property type="term" value="C:site of double-strand break"/>
    <property type="evidence" value="ECO:0000318"/>
    <property type="project" value="GO_Central"/>
</dbReference>
<dbReference type="GO" id="GO:0030915">
    <property type="term" value="C:Smc5-Smc6 complex"/>
    <property type="evidence" value="ECO:0000318"/>
    <property type="project" value="GO_Central"/>
</dbReference>
<dbReference type="OrthoDB" id="10255522at2759"/>
<evidence type="ECO:0008006" key="4">
    <source>
        <dbReference type="Google" id="ProtNLM"/>
    </source>
</evidence>
<gene>
    <name evidence="2" type="ORF">ZOSMA_98G00320</name>
</gene>
<name>A0A0K9NHW3_ZOSMR</name>
<feature type="coiled-coil region" evidence="1">
    <location>
        <begin position="421"/>
        <end position="532"/>
    </location>
</feature>
<sequence length="638" mass="71533">MGFSIGGGGGRISCPLGNPLLQSTHSHSITFFNAQTSSKLSKNSNKIPPPVMAQFQDNRSVMYRRSFLLMGISAFPLLEQLRAIASSEDAAAKGEKGSQGGGSLSSVLNAIGVIGSGVLGALYAVSQKEKTAIQSSITSMDSKLGEKEVAIRALESMYEDKMFDEKEDHRKQIAKLVEKEATFSNQLAAASVTIKRLGKEMLREKSLVESLSIQLDELRESDDRKKILEAEFEEKLDEIRFLHDRITLLEHEAQDQKAHMEQLDVSLSMKKLECEKVNSAFDRTKTDCENARADVQKLTLELIETSVELKSKNDLIDELNKHIDSLLVEKDSMHKEVCVLQADNNSLRLMSARKTQELQKLEQKMNNVLDEAEKNNQLISSLKKEKDDFEAKFLYEIKSTETLQNELTITQHNLRDSSLQVAELSTKLQESKMTCEELVSEISRAQNEFIASQKASLQLSDQLAYVKDLLEETKQELLTKSAELKAIIEASESLKKKLLDTYKKTETTAQALKEERKEVAKLKMELTASGDQIIKDTEIIATLVKDLDEAKTKATSSSQEMTADSLKEEKELIYKVLVEQRSITKEAKENIEDAQSLIIQLGTEKENLQRRCMKLEQDLASAKGEILRLRQLGSSKKA</sequence>
<evidence type="ECO:0000256" key="1">
    <source>
        <dbReference type="SAM" id="Coils"/>
    </source>
</evidence>
<dbReference type="AlphaFoldDB" id="A0A0K9NHW3"/>
<reference evidence="3" key="1">
    <citation type="journal article" date="2016" name="Nature">
        <title>The genome of the seagrass Zostera marina reveals angiosperm adaptation to the sea.</title>
        <authorList>
            <person name="Olsen J.L."/>
            <person name="Rouze P."/>
            <person name="Verhelst B."/>
            <person name="Lin Y.-C."/>
            <person name="Bayer T."/>
            <person name="Collen J."/>
            <person name="Dattolo E."/>
            <person name="De Paoli E."/>
            <person name="Dittami S."/>
            <person name="Maumus F."/>
            <person name="Michel G."/>
            <person name="Kersting A."/>
            <person name="Lauritano C."/>
            <person name="Lohaus R."/>
            <person name="Toepel M."/>
            <person name="Tonon T."/>
            <person name="Vanneste K."/>
            <person name="Amirebrahimi M."/>
            <person name="Brakel J."/>
            <person name="Bostroem C."/>
            <person name="Chovatia M."/>
            <person name="Grimwood J."/>
            <person name="Jenkins J.W."/>
            <person name="Jueterbock A."/>
            <person name="Mraz A."/>
            <person name="Stam W.T."/>
            <person name="Tice H."/>
            <person name="Bornberg-Bauer E."/>
            <person name="Green P.J."/>
            <person name="Pearson G.A."/>
            <person name="Procaccini G."/>
            <person name="Duarte C.M."/>
            <person name="Schmutz J."/>
            <person name="Reusch T.B.H."/>
            <person name="Van de Peer Y."/>
        </authorList>
    </citation>
    <scope>NUCLEOTIDE SEQUENCE [LARGE SCALE GENOMIC DNA]</scope>
    <source>
        <strain evidence="3">cv. Finnish</strain>
    </source>
</reference>
<proteinExistence type="predicted"/>
<evidence type="ECO:0000313" key="2">
    <source>
        <dbReference type="EMBL" id="KMZ56208.1"/>
    </source>
</evidence>
<dbReference type="STRING" id="29655.A0A0K9NHW3"/>
<evidence type="ECO:0000313" key="3">
    <source>
        <dbReference type="Proteomes" id="UP000036987"/>
    </source>
</evidence>
<keyword evidence="1" id="KW-0175">Coiled coil</keyword>
<feature type="coiled-coil region" evidence="1">
    <location>
        <begin position="591"/>
        <end position="632"/>
    </location>
</feature>
<organism evidence="2 3">
    <name type="scientific">Zostera marina</name>
    <name type="common">Eelgrass</name>
    <dbReference type="NCBI Taxonomy" id="29655"/>
    <lineage>
        <taxon>Eukaryota</taxon>
        <taxon>Viridiplantae</taxon>
        <taxon>Streptophyta</taxon>
        <taxon>Embryophyta</taxon>
        <taxon>Tracheophyta</taxon>
        <taxon>Spermatophyta</taxon>
        <taxon>Magnoliopsida</taxon>
        <taxon>Liliopsida</taxon>
        <taxon>Zosteraceae</taxon>
        <taxon>Zostera</taxon>
    </lineage>
</organism>
<accession>A0A0K9NHW3</accession>
<comment type="caution">
    <text evidence="2">The sequence shown here is derived from an EMBL/GenBank/DDBJ whole genome shotgun (WGS) entry which is preliminary data.</text>
</comment>
<protein>
    <recommendedName>
        <fullName evidence="4">MAR-binding filament-like protein 1-1</fullName>
    </recommendedName>
</protein>
<dbReference type="OMA" id="NVKTHFI"/>
<feature type="coiled-coil region" evidence="1">
    <location>
        <begin position="281"/>
        <end position="392"/>
    </location>
</feature>
<dbReference type="EMBL" id="LFYR01002215">
    <property type="protein sequence ID" value="KMZ56208.1"/>
    <property type="molecule type" value="Genomic_DNA"/>
</dbReference>
<dbReference type="Proteomes" id="UP000036987">
    <property type="component" value="Unassembled WGS sequence"/>
</dbReference>
<dbReference type="GO" id="GO:0003684">
    <property type="term" value="F:damaged DNA binding"/>
    <property type="evidence" value="ECO:0000318"/>
    <property type="project" value="GO_Central"/>
</dbReference>